<dbReference type="STRING" id="501010.NOSIN_18340"/>
<sequence length="191" mass="20123">MDTPSAADGRRPTGAGGGTRRPRAAAPALYGTALALAVALTALLLPVRPALRLSDEGDTIGHLPLAEGERFTIAYVHSIDGLPIEEDIGVRDGHLVVEATRLRQFGAGMGHIPGEGTGHAEGEWWVIEGIDRDIGTELVLRVGSPAVDHRIRTPGDEVRLSPCLAARPVTVEPVRVPVLHLLLGGDPEPEC</sequence>
<keyword evidence="4" id="KW-1185">Reference proteome</keyword>
<keyword evidence="2" id="KW-0812">Transmembrane</keyword>
<proteinExistence type="predicted"/>
<name>A0A1V3C4S3_9ACTN</name>
<reference evidence="4" key="1">
    <citation type="submission" date="2016-08" db="EMBL/GenBank/DDBJ databases">
        <authorList>
            <person name="Tokovenko B."/>
            <person name="Kalinowski J."/>
        </authorList>
    </citation>
    <scope>NUCLEOTIDE SEQUENCE [LARGE SCALE GENOMIC DNA]</scope>
    <source>
        <strain evidence="4">UTMC102</strain>
    </source>
</reference>
<organism evidence="3 4">
    <name type="scientific">Nocardiopsis sinuspersici</name>
    <dbReference type="NCBI Taxonomy" id="501010"/>
    <lineage>
        <taxon>Bacteria</taxon>
        <taxon>Bacillati</taxon>
        <taxon>Actinomycetota</taxon>
        <taxon>Actinomycetes</taxon>
        <taxon>Streptosporangiales</taxon>
        <taxon>Nocardiopsidaceae</taxon>
        <taxon>Nocardiopsis</taxon>
    </lineage>
</organism>
<keyword evidence="2" id="KW-1133">Transmembrane helix</keyword>
<dbReference type="OrthoDB" id="7345320at2"/>
<keyword evidence="2" id="KW-0472">Membrane</keyword>
<evidence type="ECO:0000256" key="2">
    <source>
        <dbReference type="SAM" id="Phobius"/>
    </source>
</evidence>
<dbReference type="Pfam" id="PF08905">
    <property type="entry name" value="DUF1850"/>
    <property type="match status" value="1"/>
</dbReference>
<dbReference type="InterPro" id="IPR015001">
    <property type="entry name" value="DUF1850"/>
</dbReference>
<accession>A0A1V3C4S3</accession>
<dbReference type="RefSeq" id="WP_077691966.1">
    <property type="nucleotide sequence ID" value="NZ_MCOK01000001.1"/>
</dbReference>
<dbReference type="EMBL" id="MCOK01000001">
    <property type="protein sequence ID" value="OOC55536.1"/>
    <property type="molecule type" value="Genomic_DNA"/>
</dbReference>
<dbReference type="Proteomes" id="UP000189004">
    <property type="component" value="Unassembled WGS sequence"/>
</dbReference>
<comment type="caution">
    <text evidence="3">The sequence shown here is derived from an EMBL/GenBank/DDBJ whole genome shotgun (WGS) entry which is preliminary data.</text>
</comment>
<feature type="region of interest" description="Disordered" evidence="1">
    <location>
        <begin position="1"/>
        <end position="23"/>
    </location>
</feature>
<feature type="transmembrane region" description="Helical" evidence="2">
    <location>
        <begin position="28"/>
        <end position="47"/>
    </location>
</feature>
<protein>
    <recommendedName>
        <fullName evidence="5">DUF1850 domain-containing protein</fullName>
    </recommendedName>
</protein>
<evidence type="ECO:0000256" key="1">
    <source>
        <dbReference type="SAM" id="MobiDB-lite"/>
    </source>
</evidence>
<evidence type="ECO:0000313" key="3">
    <source>
        <dbReference type="EMBL" id="OOC55536.1"/>
    </source>
</evidence>
<gene>
    <name evidence="3" type="ORF">NOSIN_18340</name>
</gene>
<dbReference type="AlphaFoldDB" id="A0A1V3C4S3"/>
<evidence type="ECO:0008006" key="5">
    <source>
        <dbReference type="Google" id="ProtNLM"/>
    </source>
</evidence>
<evidence type="ECO:0000313" key="4">
    <source>
        <dbReference type="Proteomes" id="UP000189004"/>
    </source>
</evidence>